<dbReference type="GO" id="GO:0016787">
    <property type="term" value="F:hydrolase activity"/>
    <property type="evidence" value="ECO:0007669"/>
    <property type="project" value="InterPro"/>
</dbReference>
<dbReference type="OrthoDB" id="9776021at2"/>
<feature type="domain" description="Helicase ATP-binding" evidence="1">
    <location>
        <begin position="1169"/>
        <end position="1349"/>
    </location>
</feature>
<dbReference type="InterPro" id="IPR001650">
    <property type="entry name" value="Helicase_C-like"/>
</dbReference>
<keyword evidence="3" id="KW-0547">Nucleotide-binding</keyword>
<evidence type="ECO:0000313" key="3">
    <source>
        <dbReference type="EMBL" id="KAA6436292.1"/>
    </source>
</evidence>
<sequence length="1562" mass="173298">MTTSIWPAADPDLVDFVGAQEARALENYRRDLNLLREHAGQEEEWQRGGYGTRQIPELLQNAVDAHGNHPDEGKVEFRMAAGHLYVANQGAPFSREGLEAVCYAFISPKRGDEIGKFGIGFKSVLAVTAHPQIFSRSVSFEFNSAAASDALREIAGDEQALPAMRVPTIIDHEAEFAADPNLAELAGWATTIVRLPLQREGDRIRKELAEFDGKLLLFTRGIRELTVTLAAFGGGFGRSTYRRRTDTPGRVTIEIAGGDAQHFLYREVPYSPTPEVLATLSAAKRRERMTIAYAVDPSAARPLGQFWSWLPLQDETTVRGIFNAPWDVSDDRRTMMPVHESRLNAALLEQSIELFLDTIQELSTPDEPGRHLDFFPARGKEFRSPADRFLSARIPIVARSRAVIPDVTGELRVAEALRPPTFAADLTPSDVAAWQKLSPRQNMPHHSCYKNDRSVRTRALFREDAEQPSQHEVSISSWLQELARLGTEDALITSFDLYASLKAKANADFEGRGAAIVPLESGAWASPTQTDSVLLPTKNAAKPDGFAIAKIDPTWSISYRDALLKMGFKEASDEQLLIALASTIRPNADVQTWEAFWARERTAPLSTAVSAAQKLKSRQIEIRVLTRGGEWRPAAEVVVGERWRNLPDARVVDTARHPRIEVLRAAGVLERPIQNFPMHRESVFAEYTSAARSHAEAAAAQHGQKLRSLALGERTGFGPLDILIEATPEGRADWTRALLDAPMATTTALSVKLASGKSAEFEWLGPEAWAIRQHGHLTTSLGAKPVAETVGPQLARFKELLPVAEQDYTVDLDRPRTLANLSVPLLQRFLRREAYVCTQPTSLTELLAEAASRKSIRVPSEIPVLRNGVVQLTNVHDVLIADSDEDLQHLTALRTPVLVAGDLDVSALVERWGIQRSSDAVSRWFEVDAYDEPMPLSDLYPMLDRFAPNLVELDVQFASSIVKKTRTPGGVEPKELSSHREGSLVTLVRRFEDGTEAERLRAISAAAGQPLRVDEAERIVEAAHSAKRSKLIAEVASLPTPEQKLLRLVGGDLLRKALPTGLLDALEARDGTQSDEDVAVLFHRVESFDSLYSLREELRKLKLDPPDSWAGSKPAREFVQRLGFEEGYAGRRMERPAAYERVRGRIDLNPLHDFQQELFGKVRQLVLDGKGEKKRKRGLLYLPTGAGKTRVAVQSIVSLIKDGEIDASSSGPVVWIAQSEELCEQAVEAFAEVWGAEVPGRDLHISRFWGGRGITEADDDPQVIVATDDTLRARFGAPDAVTLEWMRRPALVVIDEAHRSFNPTYTAVLDWFGYRTGRETPAPLLGLTATPYKGRNPDVNEGFRNRFDNNLLQPGVLGENADEFHVTLRQRKVLSEPDHEILTGATIIATPAQIAEWERLKDIPKSMLQQLGRDHDRTNRLVDDILRRDASMPTLVFTPSKASAHTVAALLTLRGRSALAVDGDMRKQQRREVIDKFKAGHISVLVNCDLLTAGFDAPQVEALYIARPTYSPNRYHQMVGRALRGPANGGTERCLIVNVEDTFAEFGEDLAFTQFDDLWERS</sequence>
<dbReference type="PROSITE" id="PS51194">
    <property type="entry name" value="HELICASE_CTER"/>
    <property type="match status" value="1"/>
</dbReference>
<accession>A0A5M8QQ31</accession>
<reference evidence="3 4" key="1">
    <citation type="submission" date="2019-08" db="EMBL/GenBank/DDBJ databases">
        <title>Agrococcus lahaulensis sp. nov., isolated from a cold desert of the Indian Himalayas.</title>
        <authorList>
            <person name="Qu J.H."/>
        </authorList>
    </citation>
    <scope>NUCLEOTIDE SEQUENCE [LARGE SCALE GENOMIC DNA]</scope>
    <source>
        <strain evidence="3 4">NS18</strain>
    </source>
</reference>
<dbReference type="InterPro" id="IPR027417">
    <property type="entry name" value="P-loop_NTPase"/>
</dbReference>
<feature type="domain" description="Helicase C-terminal" evidence="2">
    <location>
        <begin position="1421"/>
        <end position="1562"/>
    </location>
</feature>
<dbReference type="SUPFAM" id="SSF52540">
    <property type="entry name" value="P-loop containing nucleoside triphosphate hydrolases"/>
    <property type="match status" value="1"/>
</dbReference>
<dbReference type="NCBIfam" id="NF047352">
    <property type="entry name" value="P_loop_sacsin"/>
    <property type="match status" value="1"/>
</dbReference>
<proteinExistence type="predicted"/>
<evidence type="ECO:0000259" key="2">
    <source>
        <dbReference type="PROSITE" id="PS51194"/>
    </source>
</evidence>
<dbReference type="InterPro" id="IPR050742">
    <property type="entry name" value="Helicase_Restrict-Modif_Enz"/>
</dbReference>
<dbReference type="Proteomes" id="UP000323221">
    <property type="component" value="Unassembled WGS sequence"/>
</dbReference>
<dbReference type="InterPro" id="IPR006935">
    <property type="entry name" value="Helicase/UvrB_N"/>
</dbReference>
<evidence type="ECO:0000313" key="4">
    <source>
        <dbReference type="Proteomes" id="UP000323221"/>
    </source>
</evidence>
<dbReference type="Pfam" id="PF04851">
    <property type="entry name" value="ResIII"/>
    <property type="match status" value="1"/>
</dbReference>
<gene>
    <name evidence="3" type="ORF">FQ330_02460</name>
</gene>
<dbReference type="EMBL" id="VOIR01000011">
    <property type="protein sequence ID" value="KAA6436292.1"/>
    <property type="molecule type" value="Genomic_DNA"/>
</dbReference>
<comment type="caution">
    <text evidence="3">The sequence shown here is derived from an EMBL/GenBank/DDBJ whole genome shotgun (WGS) entry which is preliminary data.</text>
</comment>
<dbReference type="GO" id="GO:0003677">
    <property type="term" value="F:DNA binding"/>
    <property type="evidence" value="ECO:0007669"/>
    <property type="project" value="InterPro"/>
</dbReference>
<keyword evidence="3" id="KW-0378">Hydrolase</keyword>
<dbReference type="SMART" id="SM00487">
    <property type="entry name" value="DEXDc"/>
    <property type="match status" value="1"/>
</dbReference>
<dbReference type="RefSeq" id="WP_146354923.1">
    <property type="nucleotide sequence ID" value="NZ_VOIR01000011.1"/>
</dbReference>
<protein>
    <submittedName>
        <fullName evidence="3">DEAD/DEAH box helicase</fullName>
    </submittedName>
</protein>
<dbReference type="Gene3D" id="3.30.565.10">
    <property type="entry name" value="Histidine kinase-like ATPase, C-terminal domain"/>
    <property type="match status" value="1"/>
</dbReference>
<dbReference type="PANTHER" id="PTHR47396:SF1">
    <property type="entry name" value="ATP-DEPENDENT HELICASE IRC3-RELATED"/>
    <property type="match status" value="1"/>
</dbReference>
<evidence type="ECO:0000259" key="1">
    <source>
        <dbReference type="PROSITE" id="PS51192"/>
    </source>
</evidence>
<organism evidence="3 4">
    <name type="scientific">Agrococcus sediminis</name>
    <dbReference type="NCBI Taxonomy" id="2599924"/>
    <lineage>
        <taxon>Bacteria</taxon>
        <taxon>Bacillati</taxon>
        <taxon>Actinomycetota</taxon>
        <taxon>Actinomycetes</taxon>
        <taxon>Micrococcales</taxon>
        <taxon>Microbacteriaceae</taxon>
        <taxon>Agrococcus</taxon>
    </lineage>
</organism>
<keyword evidence="4" id="KW-1185">Reference proteome</keyword>
<keyword evidence="3" id="KW-0067">ATP-binding</keyword>
<dbReference type="Pfam" id="PF00271">
    <property type="entry name" value="Helicase_C"/>
    <property type="match status" value="1"/>
</dbReference>
<dbReference type="SUPFAM" id="SSF55874">
    <property type="entry name" value="ATPase domain of HSP90 chaperone/DNA topoisomerase II/histidine kinase"/>
    <property type="match status" value="1"/>
</dbReference>
<dbReference type="Gene3D" id="3.40.50.300">
    <property type="entry name" value="P-loop containing nucleotide triphosphate hydrolases"/>
    <property type="match status" value="2"/>
</dbReference>
<dbReference type="SMART" id="SM00490">
    <property type="entry name" value="HELICc"/>
    <property type="match status" value="1"/>
</dbReference>
<dbReference type="PROSITE" id="PS51192">
    <property type="entry name" value="HELICASE_ATP_BIND_1"/>
    <property type="match status" value="1"/>
</dbReference>
<keyword evidence="3" id="KW-0347">Helicase</keyword>
<name>A0A5M8QQ31_9MICO</name>
<dbReference type="PANTHER" id="PTHR47396">
    <property type="entry name" value="TYPE I RESTRICTION ENZYME ECOKI R PROTEIN"/>
    <property type="match status" value="1"/>
</dbReference>
<dbReference type="InterPro" id="IPR014001">
    <property type="entry name" value="Helicase_ATP-bd"/>
</dbReference>
<dbReference type="InterPro" id="IPR036890">
    <property type="entry name" value="HATPase_C_sf"/>
</dbReference>
<dbReference type="GO" id="GO:0004386">
    <property type="term" value="F:helicase activity"/>
    <property type="evidence" value="ECO:0007669"/>
    <property type="project" value="UniProtKB-KW"/>
</dbReference>
<dbReference type="GO" id="GO:0005829">
    <property type="term" value="C:cytosol"/>
    <property type="evidence" value="ECO:0007669"/>
    <property type="project" value="TreeGrafter"/>
</dbReference>
<dbReference type="GO" id="GO:0005524">
    <property type="term" value="F:ATP binding"/>
    <property type="evidence" value="ECO:0007669"/>
    <property type="project" value="InterPro"/>
</dbReference>